<evidence type="ECO:0008006" key="3">
    <source>
        <dbReference type="Google" id="ProtNLM"/>
    </source>
</evidence>
<protein>
    <recommendedName>
        <fullName evidence="3">Phage major tail protein, TP901-1 family</fullName>
    </recommendedName>
</protein>
<evidence type="ECO:0000313" key="2">
    <source>
        <dbReference type="Proteomes" id="UP000012651"/>
    </source>
</evidence>
<keyword evidence="2" id="KW-1185">Reference proteome</keyword>
<sequence length="197" mass="21396">MGKYTRIPAETFKQLAINAGLVLNKFDPKTGKVEEQDIMFATSGGSEFTAKPSFTDYGDDIDNCPANMMELKRIDSWEVAMKGTALTATTTSLKSIAGAADIDSKDTTKIVPRKDLKTDDFKDIWWVGDYGAEGFVAIHLLNALSTGGLSIKSKDKGKGEFAFEYTAHTSMKAQDTVPFEIYVSEKAASPANSSDSH</sequence>
<gene>
    <name evidence="1" type="ORF">HMPREF1091_00266</name>
</gene>
<reference evidence="1 2" key="1">
    <citation type="submission" date="2013-03" db="EMBL/GenBank/DDBJ databases">
        <title>The Genome Sequence of Atopobium minutum 10063974.</title>
        <authorList>
            <consortium name="The Broad Institute Genome Sequencing Platform"/>
            <person name="Earl A."/>
            <person name="Ward D."/>
            <person name="Feldgarden M."/>
            <person name="Gevers D."/>
            <person name="Lambert T."/>
            <person name="Marvaud J.-C."/>
            <person name="Courvalin P."/>
            <person name="Walker B."/>
            <person name="Young S.K."/>
            <person name="Zeng Q."/>
            <person name="Gargeya S."/>
            <person name="Fitzgerald M."/>
            <person name="Haas B."/>
            <person name="Abouelleil A."/>
            <person name="Alvarado L."/>
            <person name="Arachchi H.M."/>
            <person name="Berlin A.M."/>
            <person name="Chapman S.B."/>
            <person name="Dewar J."/>
            <person name="Goldberg J."/>
            <person name="Griggs A."/>
            <person name="Gujja S."/>
            <person name="Hansen M."/>
            <person name="Howarth C."/>
            <person name="Imamovic A."/>
            <person name="Larimer J."/>
            <person name="McCowan C."/>
            <person name="Murphy C."/>
            <person name="Neiman D."/>
            <person name="Pearson M."/>
            <person name="Priest M."/>
            <person name="Roberts A."/>
            <person name="Saif S."/>
            <person name="Shea T."/>
            <person name="Sisk P."/>
            <person name="Sykes S."/>
            <person name="Wortman J."/>
            <person name="Nusbaum C."/>
            <person name="Birren B."/>
        </authorList>
    </citation>
    <scope>NUCLEOTIDE SEQUENCE [LARGE SCALE GENOMIC DNA]</scope>
    <source>
        <strain evidence="1 2">10063974</strain>
    </source>
</reference>
<dbReference type="Proteomes" id="UP000012651">
    <property type="component" value="Unassembled WGS sequence"/>
</dbReference>
<organism evidence="1 2">
    <name type="scientific">Atopobium minutum 10063974</name>
    <dbReference type="NCBI Taxonomy" id="997872"/>
    <lineage>
        <taxon>Bacteria</taxon>
        <taxon>Bacillati</taxon>
        <taxon>Actinomycetota</taxon>
        <taxon>Coriobacteriia</taxon>
        <taxon>Coriobacteriales</taxon>
        <taxon>Atopobiaceae</taxon>
        <taxon>Atopobium</taxon>
    </lineage>
</organism>
<accession>N2BVT6</accession>
<comment type="caution">
    <text evidence="1">The sequence shown here is derived from an EMBL/GenBank/DDBJ whole genome shotgun (WGS) entry which is preliminary data.</text>
</comment>
<evidence type="ECO:0000313" key="1">
    <source>
        <dbReference type="EMBL" id="EMZ42708.1"/>
    </source>
</evidence>
<dbReference type="AlphaFoldDB" id="N2BVT6"/>
<dbReference type="RefSeq" id="WP_002563041.1">
    <property type="nucleotide sequence ID" value="NZ_KB822533.1"/>
</dbReference>
<proteinExistence type="predicted"/>
<dbReference type="EMBL" id="AGXC01000001">
    <property type="protein sequence ID" value="EMZ42708.1"/>
    <property type="molecule type" value="Genomic_DNA"/>
</dbReference>
<dbReference type="PATRIC" id="fig|997872.3.peg.256"/>
<dbReference type="HOGENOM" id="CLU_1381641_0_0_11"/>
<dbReference type="OrthoDB" id="1845530at2"/>
<name>N2BVT6_9ACTN</name>